<feature type="domain" description="Transcriptional coactivator p15 (PC4) C-terminal" evidence="1">
    <location>
        <begin position="18"/>
        <end position="67"/>
    </location>
</feature>
<gene>
    <name evidence="2" type="ORF">LJ656_27360</name>
</gene>
<dbReference type="Proteomes" id="UP001431019">
    <property type="component" value="Unassembled WGS sequence"/>
</dbReference>
<protein>
    <submittedName>
        <fullName evidence="2">Transcriptional coactivator p15/PC4 family protein</fullName>
    </submittedName>
</protein>
<name>A0ABS8K326_9BURK</name>
<keyword evidence="3" id="KW-1185">Reference proteome</keyword>
<evidence type="ECO:0000313" key="3">
    <source>
        <dbReference type="Proteomes" id="UP001431019"/>
    </source>
</evidence>
<dbReference type="InterPro" id="IPR003173">
    <property type="entry name" value="PC4_C"/>
</dbReference>
<dbReference type="RefSeq" id="WP_230512659.1">
    <property type="nucleotide sequence ID" value="NZ_JAJITD010000017.1"/>
</dbReference>
<evidence type="ECO:0000259" key="1">
    <source>
        <dbReference type="Pfam" id="PF02229"/>
    </source>
</evidence>
<accession>A0ABS8K326</accession>
<dbReference type="Gene3D" id="2.30.31.10">
    <property type="entry name" value="Transcriptional Coactivator Pc4, Chain A"/>
    <property type="match status" value="1"/>
</dbReference>
<comment type="caution">
    <text evidence="2">The sequence shown here is derived from an EMBL/GenBank/DDBJ whole genome shotgun (WGS) entry which is preliminary data.</text>
</comment>
<dbReference type="SUPFAM" id="SSF54447">
    <property type="entry name" value="ssDNA-binding transcriptional regulator domain"/>
    <property type="match status" value="1"/>
</dbReference>
<proteinExistence type="predicted"/>
<organism evidence="2 3">
    <name type="scientific">Paraburkholderia sejongensis</name>
    <dbReference type="NCBI Taxonomy" id="2886946"/>
    <lineage>
        <taxon>Bacteria</taxon>
        <taxon>Pseudomonadati</taxon>
        <taxon>Pseudomonadota</taxon>
        <taxon>Betaproteobacteria</taxon>
        <taxon>Burkholderiales</taxon>
        <taxon>Burkholderiaceae</taxon>
        <taxon>Paraburkholderia</taxon>
    </lineage>
</organism>
<dbReference type="Pfam" id="PF02229">
    <property type="entry name" value="PC4"/>
    <property type="match status" value="1"/>
</dbReference>
<dbReference type="EMBL" id="JAJITD010000017">
    <property type="protein sequence ID" value="MCC8396313.1"/>
    <property type="molecule type" value="Genomic_DNA"/>
</dbReference>
<reference evidence="2 3" key="1">
    <citation type="submission" date="2021-11" db="EMBL/GenBank/DDBJ databases">
        <authorList>
            <person name="Oh E.-T."/>
            <person name="Kim S.-B."/>
        </authorList>
    </citation>
    <scope>NUCLEOTIDE SEQUENCE [LARGE SCALE GENOMIC DNA]</scope>
    <source>
        <strain evidence="2 3">MMS20-SJTR3</strain>
    </source>
</reference>
<evidence type="ECO:0000313" key="2">
    <source>
        <dbReference type="EMBL" id="MCC8396313.1"/>
    </source>
</evidence>
<dbReference type="InterPro" id="IPR009044">
    <property type="entry name" value="ssDNA-bd_transcriptional_reg"/>
</dbReference>
<sequence length="83" mass="9169">MNGSTRAPTATFLDIRKSDSERLRVTVSEYRGRTFIDLRVWYSIESGDYKPGRAGVSLRPDQIAEVVQGLLVASRALDPNGAN</sequence>